<protein>
    <submittedName>
        <fullName evidence="1">Uncharacterized protein</fullName>
    </submittedName>
</protein>
<sequence length="37" mass="4416">MGRQFKVPLHCYSFADLLKNLLLKIGEFTFWGLLFRI</sequence>
<dbReference type="AlphaFoldDB" id="A0A0E9RI36"/>
<organism evidence="1">
    <name type="scientific">Anguilla anguilla</name>
    <name type="common">European freshwater eel</name>
    <name type="synonym">Muraena anguilla</name>
    <dbReference type="NCBI Taxonomy" id="7936"/>
    <lineage>
        <taxon>Eukaryota</taxon>
        <taxon>Metazoa</taxon>
        <taxon>Chordata</taxon>
        <taxon>Craniata</taxon>
        <taxon>Vertebrata</taxon>
        <taxon>Euteleostomi</taxon>
        <taxon>Actinopterygii</taxon>
        <taxon>Neopterygii</taxon>
        <taxon>Teleostei</taxon>
        <taxon>Anguilliformes</taxon>
        <taxon>Anguillidae</taxon>
        <taxon>Anguilla</taxon>
    </lineage>
</organism>
<reference evidence="1" key="2">
    <citation type="journal article" date="2015" name="Fish Shellfish Immunol.">
        <title>Early steps in the European eel (Anguilla anguilla)-Vibrio vulnificus interaction in the gills: Role of the RtxA13 toxin.</title>
        <authorList>
            <person name="Callol A."/>
            <person name="Pajuelo D."/>
            <person name="Ebbesson L."/>
            <person name="Teles M."/>
            <person name="MacKenzie S."/>
            <person name="Amaro C."/>
        </authorList>
    </citation>
    <scope>NUCLEOTIDE SEQUENCE</scope>
</reference>
<accession>A0A0E9RI36</accession>
<reference evidence="1" key="1">
    <citation type="submission" date="2014-11" db="EMBL/GenBank/DDBJ databases">
        <authorList>
            <person name="Amaro Gonzalez C."/>
        </authorList>
    </citation>
    <scope>NUCLEOTIDE SEQUENCE</scope>
</reference>
<proteinExistence type="predicted"/>
<evidence type="ECO:0000313" key="1">
    <source>
        <dbReference type="EMBL" id="JAH28462.1"/>
    </source>
</evidence>
<dbReference type="EMBL" id="GBXM01080115">
    <property type="protein sequence ID" value="JAH28462.1"/>
    <property type="molecule type" value="Transcribed_RNA"/>
</dbReference>
<name>A0A0E9RI36_ANGAN</name>